<dbReference type="Proteomes" id="UP000315995">
    <property type="component" value="Chromosome"/>
</dbReference>
<evidence type="ECO:0000259" key="2">
    <source>
        <dbReference type="PROSITE" id="PS50076"/>
    </source>
</evidence>
<evidence type="ECO:0000256" key="1">
    <source>
        <dbReference type="SAM" id="MobiDB-lite"/>
    </source>
</evidence>
<dbReference type="EMBL" id="CP041186">
    <property type="protein sequence ID" value="QDG53735.1"/>
    <property type="molecule type" value="Genomic_DNA"/>
</dbReference>
<accession>A0A5B8YF91</accession>
<reference evidence="3 4" key="1">
    <citation type="submission" date="2019-06" db="EMBL/GenBank/DDBJ databases">
        <title>Persicimonas caeni gen. nov., sp. nov., a predatory bacterium isolated from solar saltern.</title>
        <authorList>
            <person name="Wang S."/>
        </authorList>
    </citation>
    <scope>NUCLEOTIDE SEQUENCE [LARGE SCALE GENOMIC DNA]</scope>
    <source>
        <strain evidence="3 4">YN101</strain>
    </source>
</reference>
<feature type="compositionally biased region" description="Basic and acidic residues" evidence="1">
    <location>
        <begin position="199"/>
        <end position="212"/>
    </location>
</feature>
<dbReference type="OrthoDB" id="5526338at2"/>
<dbReference type="PROSITE" id="PS50076">
    <property type="entry name" value="DNAJ_2"/>
    <property type="match status" value="1"/>
</dbReference>
<dbReference type="InterPro" id="IPR036869">
    <property type="entry name" value="J_dom_sf"/>
</dbReference>
<evidence type="ECO:0000313" key="4">
    <source>
        <dbReference type="Proteomes" id="UP000315995"/>
    </source>
</evidence>
<dbReference type="Gene3D" id="1.10.287.110">
    <property type="entry name" value="DnaJ domain"/>
    <property type="match status" value="1"/>
</dbReference>
<name>A0A4Y6Q175_PERCE</name>
<organism evidence="3 4">
    <name type="scientific">Persicimonas caeni</name>
    <dbReference type="NCBI Taxonomy" id="2292766"/>
    <lineage>
        <taxon>Bacteria</taxon>
        <taxon>Deltaproteobacteria</taxon>
        <taxon>Bradymonadales</taxon>
        <taxon>Bradymonadaceae</taxon>
        <taxon>Persicimonas</taxon>
    </lineage>
</organism>
<feature type="region of interest" description="Disordered" evidence="1">
    <location>
        <begin position="117"/>
        <end position="212"/>
    </location>
</feature>
<feature type="domain" description="J" evidence="2">
    <location>
        <begin position="226"/>
        <end position="297"/>
    </location>
</feature>
<evidence type="ECO:0000313" key="3">
    <source>
        <dbReference type="EMBL" id="QDG53735.1"/>
    </source>
</evidence>
<dbReference type="AlphaFoldDB" id="A0A4Y6Q175"/>
<dbReference type="InterPro" id="IPR001623">
    <property type="entry name" value="DnaJ_domain"/>
</dbReference>
<sequence>MIRILLIGRQAAAWSERLERRAGDDFEFDTARLPAAGLRQFEATPPDALVVIDSASTKRAATLIAAVRERPLGQLIPVIAIAPPPGEAEHAEVDAWLSPNAPVERLVDALEECLGVEFGQADSPRDSSDSNGGPWREKTPARDAPKSFWGDKTPAKQAPEPLKSTNEMPQYFIEEIDDEPFDQPRRLDRSSIFSSPSRRGQERPSEQARVDQEAVERKLKAVRHEDYYAILEIRRGAEGTVVREAFHRLYRRFDPREMDFEVAHRMEDEIGEIRDALEDAWAVLGDPTLRQAYLEHTTRR</sequence>
<keyword evidence="4" id="KW-1185">Reference proteome</keyword>
<proteinExistence type="predicted"/>
<protein>
    <submittedName>
        <fullName evidence="3">J domain-containing protein</fullName>
    </submittedName>
</protein>
<dbReference type="RefSeq" id="WP_141200189.1">
    <property type="nucleotide sequence ID" value="NZ_CP041186.1"/>
</dbReference>
<dbReference type="SUPFAM" id="SSF46565">
    <property type="entry name" value="Chaperone J-domain"/>
    <property type="match status" value="1"/>
</dbReference>
<gene>
    <name evidence="3" type="ORF">FIV42_24220</name>
</gene>
<feature type="compositionally biased region" description="Basic and acidic residues" evidence="1">
    <location>
        <begin position="135"/>
        <end position="145"/>
    </location>
</feature>
<accession>A0A4Y6Q175</accession>